<evidence type="ECO:0000313" key="1">
    <source>
        <dbReference type="EMBL" id="CAG6673451.1"/>
    </source>
</evidence>
<organism evidence="1">
    <name type="scientific">Cacopsylla melanoneura</name>
    <dbReference type="NCBI Taxonomy" id="428564"/>
    <lineage>
        <taxon>Eukaryota</taxon>
        <taxon>Metazoa</taxon>
        <taxon>Ecdysozoa</taxon>
        <taxon>Arthropoda</taxon>
        <taxon>Hexapoda</taxon>
        <taxon>Insecta</taxon>
        <taxon>Pterygota</taxon>
        <taxon>Neoptera</taxon>
        <taxon>Paraneoptera</taxon>
        <taxon>Hemiptera</taxon>
        <taxon>Sternorrhyncha</taxon>
        <taxon>Psylloidea</taxon>
        <taxon>Psyllidae</taxon>
        <taxon>Psyllinae</taxon>
        <taxon>Cacopsylla</taxon>
    </lineage>
</organism>
<dbReference type="EMBL" id="HBUF01231282">
    <property type="protein sequence ID" value="CAG6673451.1"/>
    <property type="molecule type" value="Transcribed_RNA"/>
</dbReference>
<reference evidence="1" key="1">
    <citation type="submission" date="2021-05" db="EMBL/GenBank/DDBJ databases">
        <authorList>
            <person name="Alioto T."/>
            <person name="Alioto T."/>
            <person name="Gomez Garrido J."/>
        </authorList>
    </citation>
    <scope>NUCLEOTIDE SEQUENCE</scope>
</reference>
<dbReference type="AlphaFoldDB" id="A0A8D8SUH2"/>
<protein>
    <submittedName>
        <fullName evidence="1">Uncharacterized protein</fullName>
    </submittedName>
</protein>
<proteinExistence type="predicted"/>
<name>A0A8D8SUH2_9HEMI</name>
<accession>A0A8D8SUH2</accession>
<sequence length="202" mass="22796">MRNKLEELSSFELRNKLEFEEIHPLNMRNKLEFEEIHPLNMRNKHFDYFNSISTIIHSNLIQLKARKKKKVTENASFQQVYTRISSISSSLITVSGSTNLAVTSITSNFSSPPNRKSTNCSADSSLYFTSPQSVRTSTSVSLVIQVSAGDLERFRSNLATLMLELLLLVDPELLTLDSSLLIPDPELLLLVLSKLKRILVPA</sequence>